<dbReference type="PANTHER" id="PTHR30273">
    <property type="entry name" value="PERIPLASMIC SIGNAL SENSOR AND SIGMA FACTOR ACTIVATOR FECR-RELATED"/>
    <property type="match status" value="1"/>
</dbReference>
<organism evidence="3 4">
    <name type="scientific">Pseudomonas fluorescens</name>
    <dbReference type="NCBI Taxonomy" id="294"/>
    <lineage>
        <taxon>Bacteria</taxon>
        <taxon>Pseudomonadati</taxon>
        <taxon>Pseudomonadota</taxon>
        <taxon>Gammaproteobacteria</taxon>
        <taxon>Pseudomonadales</taxon>
        <taxon>Pseudomonadaceae</taxon>
        <taxon>Pseudomonas</taxon>
    </lineage>
</organism>
<feature type="domain" description="FecR N-terminal" evidence="2">
    <location>
        <begin position="16"/>
        <end position="56"/>
    </location>
</feature>
<dbReference type="EMBL" id="JXNZ01000073">
    <property type="protein sequence ID" value="KIQ59464.1"/>
    <property type="molecule type" value="Genomic_DNA"/>
</dbReference>
<dbReference type="AlphaFoldDB" id="A0A0D0PAS9"/>
<feature type="domain" description="FecR protein" evidence="1">
    <location>
        <begin position="114"/>
        <end position="209"/>
    </location>
</feature>
<dbReference type="PATRIC" id="fig|294.124.peg.2142"/>
<sequence length="325" mass="36254">MLTHRHEPPLDPKVLEEAAEWLMRLSESELSDTERAEWECWKVSSPERDRAWNRAQLLQSKLGGLPATLAMSTLDRPSHPDRRRALGKLALLLAAVPTGWGTWKLAQQQQWSADYRTAVGERRELSLADGSRITLNTDSAIDVLFDTRQRLVRLREGEILVQTAPDTAVLARPFRVDTGQGRMQALGTQFIVRELQARTHLAVLDGAVRVELAQSTQQAPLIVAAGQRTDFSSHDIGQLTPTDRNASAWTQGMLVVDKMRLADFVSELARYRRGFLRCDPAIAGLRISGAFPVSDTQRTLNMLVQTYPILVSGHLSGYWVTLSPA</sequence>
<gene>
    <name evidence="3" type="ORF">RL74_10400</name>
</gene>
<dbReference type="InterPro" id="IPR032623">
    <property type="entry name" value="FecR_N"/>
</dbReference>
<dbReference type="InterPro" id="IPR012373">
    <property type="entry name" value="Ferrdict_sens_TM"/>
</dbReference>
<dbReference type="GO" id="GO:0016301">
    <property type="term" value="F:kinase activity"/>
    <property type="evidence" value="ECO:0007669"/>
    <property type="project" value="UniProtKB-KW"/>
</dbReference>
<dbReference type="Proteomes" id="UP000032101">
    <property type="component" value="Unassembled WGS sequence"/>
</dbReference>
<protein>
    <submittedName>
        <fullName evidence="3">Histidine kinase</fullName>
    </submittedName>
</protein>
<evidence type="ECO:0000313" key="3">
    <source>
        <dbReference type="EMBL" id="KIQ59464.1"/>
    </source>
</evidence>
<evidence type="ECO:0000259" key="2">
    <source>
        <dbReference type="Pfam" id="PF16220"/>
    </source>
</evidence>
<proteinExistence type="predicted"/>
<dbReference type="PIRSF" id="PIRSF018266">
    <property type="entry name" value="FecR"/>
    <property type="match status" value="1"/>
</dbReference>
<comment type="caution">
    <text evidence="3">The sequence shown here is derived from an EMBL/GenBank/DDBJ whole genome shotgun (WGS) entry which is preliminary data.</text>
</comment>
<evidence type="ECO:0000313" key="4">
    <source>
        <dbReference type="Proteomes" id="UP000032101"/>
    </source>
</evidence>
<keyword evidence="3" id="KW-0418">Kinase</keyword>
<name>A0A0D0PAS9_PSEFL</name>
<dbReference type="OrthoDB" id="1099576at2"/>
<reference evidence="3 4" key="1">
    <citation type="submission" date="2015-01" db="EMBL/GenBank/DDBJ databases">
        <title>Draft Genome Sequence of the Biocontrol and Plant Growth-Promoting Rhizobacteria (PGPR) Pseudomonas fluorescens UM270.</title>
        <authorList>
            <person name="Hernandez-Salmeron J.E."/>
            <person name="Santoyo G."/>
            <person name="Moreno-Hagelsieb G."/>
            <person name="Hernandez-Leon R."/>
        </authorList>
    </citation>
    <scope>NUCLEOTIDE SEQUENCE [LARGE SCALE GENOMIC DNA]</scope>
    <source>
        <strain evidence="3 4">UM270</strain>
    </source>
</reference>
<dbReference type="Gene3D" id="2.60.120.1440">
    <property type="match status" value="1"/>
</dbReference>
<evidence type="ECO:0000259" key="1">
    <source>
        <dbReference type="Pfam" id="PF04773"/>
    </source>
</evidence>
<dbReference type="Pfam" id="PF04773">
    <property type="entry name" value="FecR"/>
    <property type="match status" value="1"/>
</dbReference>
<dbReference type="Pfam" id="PF16220">
    <property type="entry name" value="DUF4880"/>
    <property type="match status" value="1"/>
</dbReference>
<dbReference type="PANTHER" id="PTHR30273:SF2">
    <property type="entry name" value="PROTEIN FECR"/>
    <property type="match status" value="1"/>
</dbReference>
<dbReference type="InterPro" id="IPR006860">
    <property type="entry name" value="FecR"/>
</dbReference>
<dbReference type="GO" id="GO:0016989">
    <property type="term" value="F:sigma factor antagonist activity"/>
    <property type="evidence" value="ECO:0007669"/>
    <property type="project" value="TreeGrafter"/>
</dbReference>
<accession>A0A0D0PAS9</accession>
<dbReference type="RefSeq" id="WP_042729710.1">
    <property type="nucleotide sequence ID" value="NZ_JXNZ01000073.1"/>
</dbReference>
<keyword evidence="3" id="KW-0808">Transferase</keyword>